<accession>A0A0B1TA52</accession>
<dbReference type="AlphaFoldDB" id="A0A0B1TA52"/>
<gene>
    <name evidence="1" type="ORF">OESDEN_07459</name>
</gene>
<reference evidence="1 2" key="1">
    <citation type="submission" date="2014-03" db="EMBL/GenBank/DDBJ databases">
        <title>Draft genome of the hookworm Oesophagostomum dentatum.</title>
        <authorList>
            <person name="Mitreva M."/>
        </authorList>
    </citation>
    <scope>NUCLEOTIDE SEQUENCE [LARGE SCALE GENOMIC DNA]</scope>
    <source>
        <strain evidence="1 2">OD-Hann</strain>
    </source>
</reference>
<evidence type="ECO:0000313" key="1">
    <source>
        <dbReference type="EMBL" id="KHJ92647.1"/>
    </source>
</evidence>
<evidence type="ECO:0000313" key="2">
    <source>
        <dbReference type="Proteomes" id="UP000053660"/>
    </source>
</evidence>
<organism evidence="1 2">
    <name type="scientific">Oesophagostomum dentatum</name>
    <name type="common">Nodular worm</name>
    <dbReference type="NCBI Taxonomy" id="61180"/>
    <lineage>
        <taxon>Eukaryota</taxon>
        <taxon>Metazoa</taxon>
        <taxon>Ecdysozoa</taxon>
        <taxon>Nematoda</taxon>
        <taxon>Chromadorea</taxon>
        <taxon>Rhabditida</taxon>
        <taxon>Rhabditina</taxon>
        <taxon>Rhabditomorpha</taxon>
        <taxon>Strongyloidea</taxon>
        <taxon>Strongylidae</taxon>
        <taxon>Oesophagostomum</taxon>
    </lineage>
</organism>
<dbReference type="Proteomes" id="UP000053660">
    <property type="component" value="Unassembled WGS sequence"/>
</dbReference>
<sequence length="102" mass="11686">MLFQGCVCVSLLCRSSYFPCSPSCQHHAQRTRTCSKHSKTSTSSNLDHQLALVHCLLSDKFAHRRIRYIISSAAVTLTHRAASDYRKNKRNKRGMCKTHKNY</sequence>
<dbReference type="EMBL" id="KN551225">
    <property type="protein sequence ID" value="KHJ92647.1"/>
    <property type="molecule type" value="Genomic_DNA"/>
</dbReference>
<name>A0A0B1TA52_OESDE</name>
<keyword evidence="2" id="KW-1185">Reference proteome</keyword>
<proteinExistence type="predicted"/>
<protein>
    <submittedName>
        <fullName evidence="1">Uncharacterized protein</fullName>
    </submittedName>
</protein>